<evidence type="ECO:0000313" key="2">
    <source>
        <dbReference type="Proteomes" id="UP000002534"/>
    </source>
</evidence>
<reference evidence="2" key="1">
    <citation type="submission" date="2005-10" db="EMBL/GenBank/DDBJ databases">
        <title>Complete sequence of Pelobacter carbinolicus DSM 2380.</title>
        <authorList>
            <person name="Copeland A."/>
            <person name="Lucas S."/>
            <person name="Lapidus A."/>
            <person name="Barry K."/>
            <person name="Detter J.C."/>
            <person name="Glavina T."/>
            <person name="Hammon N."/>
            <person name="Israni S."/>
            <person name="Pitluck S."/>
            <person name="Chertkov O."/>
            <person name="Schmutz J."/>
            <person name="Larimer F."/>
            <person name="Land M."/>
            <person name="Kyrpides N."/>
            <person name="Ivanova N."/>
            <person name="Richardson P."/>
        </authorList>
    </citation>
    <scope>NUCLEOTIDE SEQUENCE [LARGE SCALE GENOMIC DNA]</scope>
    <source>
        <strain evidence="2">DSM 2380 / NBRC 103641 / GraBd1</strain>
    </source>
</reference>
<dbReference type="EMBL" id="CP000142">
    <property type="protein sequence ID" value="ABI81771.1"/>
    <property type="molecule type" value="Genomic_DNA"/>
</dbReference>
<dbReference type="KEGG" id="pca:Pcar_3150"/>
<proteinExistence type="predicted"/>
<evidence type="ECO:0000313" key="1">
    <source>
        <dbReference type="EMBL" id="ABI81771.1"/>
    </source>
</evidence>
<protein>
    <submittedName>
        <fullName evidence="1">Uncharacterized protein</fullName>
    </submittedName>
</protein>
<dbReference type="AlphaFoldDB" id="Q0C716"/>
<gene>
    <name evidence="1" type="ordered locus">Pcar_3150</name>
</gene>
<organism evidence="1 2">
    <name type="scientific">Syntrophotalea carbinolica (strain DSM 2380 / NBRC 103641 / GraBd1)</name>
    <name type="common">Pelobacter carbinolicus</name>
    <dbReference type="NCBI Taxonomy" id="338963"/>
    <lineage>
        <taxon>Bacteria</taxon>
        <taxon>Pseudomonadati</taxon>
        <taxon>Thermodesulfobacteriota</taxon>
        <taxon>Desulfuromonadia</taxon>
        <taxon>Desulfuromonadales</taxon>
        <taxon>Syntrophotaleaceae</taxon>
        <taxon>Syntrophotalea</taxon>
    </lineage>
</organism>
<reference evidence="1 2" key="2">
    <citation type="journal article" date="2012" name="BMC Genomics">
        <title>The genome of Pelobacter carbinolicus reveals surprising metabolic capabilities and physiological features.</title>
        <authorList>
            <person name="Aklujkar M."/>
            <person name="Haveman S.A."/>
            <person name="Didonato R.Jr."/>
            <person name="Chertkov O."/>
            <person name="Han C.S."/>
            <person name="Land M.L."/>
            <person name="Brown P."/>
            <person name="Lovley D.R."/>
        </authorList>
    </citation>
    <scope>NUCLEOTIDE SEQUENCE [LARGE SCALE GENOMIC DNA]</scope>
    <source>
        <strain evidence="2">DSM 2380 / NBRC 103641 / GraBd1</strain>
    </source>
</reference>
<name>Q0C716_SYNC1</name>
<dbReference type="HOGENOM" id="CLU_3120887_0_0_7"/>
<dbReference type="STRING" id="338963.Pcar_3150"/>
<keyword evidence="2" id="KW-1185">Reference proteome</keyword>
<dbReference type="Proteomes" id="UP000002534">
    <property type="component" value="Chromosome"/>
</dbReference>
<sequence length="50" mass="5453">MFRSHHPQHDHQVFSCPNIRNVRSGKPSCHRLEATSSAALIRGKAVGSSG</sequence>
<accession>Q0C716</accession>